<evidence type="ECO:0000313" key="1">
    <source>
        <dbReference type="EMBL" id="NBJ93893.1"/>
    </source>
</evidence>
<sequence>MGKAIKNAIFTLLLLTLSASTALLAYLYFFASDNKELTGEWSAELDMTGQAAVTAFSWLQDIEAVSLSLEDVESYMQDLTIRLDLTLEQTARGEGRFQCNILPESYDACNQAAYEAFAAAFQELLAERLSMAGYTGSTDRESMEALVAETFGMSTVSYLMSYGPALLPALEDLQKGYGGSGSYEASEGILTRAFEDGGIVTTKMEYYIQKDSNLILSGEIGSDPNGLLEDYYPVIYALMQPSNQ</sequence>
<accession>A0A9X5GS91</accession>
<dbReference type="Proteomes" id="UP001154420">
    <property type="component" value="Unassembled WGS sequence"/>
</dbReference>
<keyword evidence="2" id="KW-1185">Reference proteome</keyword>
<dbReference type="EMBL" id="QZDT01000026">
    <property type="protein sequence ID" value="NBJ93893.1"/>
    <property type="molecule type" value="Genomic_DNA"/>
</dbReference>
<name>A0A9X5GS91_9FIRM</name>
<dbReference type="AlphaFoldDB" id="A0A9X5GS91"/>
<organism evidence="1 2">
    <name type="scientific">Parablautia muri</name>
    <dbReference type="NCBI Taxonomy" id="2320879"/>
    <lineage>
        <taxon>Bacteria</taxon>
        <taxon>Bacillati</taxon>
        <taxon>Bacillota</taxon>
        <taxon>Clostridia</taxon>
        <taxon>Lachnospirales</taxon>
        <taxon>Lachnospiraceae</taxon>
        <taxon>Parablautia</taxon>
    </lineage>
</organism>
<comment type="caution">
    <text evidence="1">The sequence shown here is derived from an EMBL/GenBank/DDBJ whole genome shotgun (WGS) entry which is preliminary data.</text>
</comment>
<protein>
    <submittedName>
        <fullName evidence="1">Uncharacterized protein</fullName>
    </submittedName>
</protein>
<gene>
    <name evidence="1" type="ORF">D5281_15165</name>
</gene>
<dbReference type="RefSeq" id="WP_160560942.1">
    <property type="nucleotide sequence ID" value="NZ_QZDT01000026.1"/>
</dbReference>
<reference evidence="1" key="1">
    <citation type="submission" date="2018-09" db="EMBL/GenBank/DDBJ databases">
        <title>Murine metabolic-syndrome-specific gut microbial biobank.</title>
        <authorList>
            <person name="Liu C."/>
        </authorList>
    </citation>
    <scope>NUCLEOTIDE SEQUENCE</scope>
    <source>
        <strain evidence="1">D42-62</strain>
    </source>
</reference>
<dbReference type="OrthoDB" id="2050280at2"/>
<evidence type="ECO:0000313" key="2">
    <source>
        <dbReference type="Proteomes" id="UP001154420"/>
    </source>
</evidence>
<proteinExistence type="predicted"/>